<dbReference type="InterPro" id="IPR042099">
    <property type="entry name" value="ANL_N_sf"/>
</dbReference>
<dbReference type="SUPFAM" id="SSF56801">
    <property type="entry name" value="Acetyl-CoA synthetase-like"/>
    <property type="match status" value="1"/>
</dbReference>
<dbReference type="PANTHER" id="PTHR36932:SF1">
    <property type="entry name" value="CAPSULAR POLYSACCHARIDE BIOSYNTHESIS PROTEIN"/>
    <property type="match status" value="1"/>
</dbReference>
<organism evidence="1 2">
    <name type="scientific">Archangium gephyra</name>
    <dbReference type="NCBI Taxonomy" id="48"/>
    <lineage>
        <taxon>Bacteria</taxon>
        <taxon>Pseudomonadati</taxon>
        <taxon>Myxococcota</taxon>
        <taxon>Myxococcia</taxon>
        <taxon>Myxococcales</taxon>
        <taxon>Cystobacterineae</taxon>
        <taxon>Archangiaceae</taxon>
        <taxon>Archangium</taxon>
    </lineage>
</organism>
<proteinExistence type="predicted"/>
<gene>
    <name evidence="1" type="ORF">DI536_34110</name>
</gene>
<sequence length="275" mass="30338">MRRFDATQPLSEIVAGLNDWQPENLVAYASMARLLADEQLAGRLRISPRAVMCSSEVLTPEAATRIERAWGAAPFNVYAATETAGVASECRNHRMHLYEDLVITEVVDERNQPLPPDTVGARVLVTVLFSRTQPLIRYEMSDRLSLSAERCGCGLPFALLAGITGRAEDSLTLHSPSGDEVVVHPVVFHRVLEPLPVREWQVDERADGLHVLLGKPVSPQAIPPTQLAETLTRALRHLGAAVPPIVVEFVDAVPRTQLGKAPQIKAMRRNRRRDS</sequence>
<comment type="caution">
    <text evidence="1">The sequence shown here is derived from an EMBL/GenBank/DDBJ whole genome shotgun (WGS) entry which is preliminary data.</text>
</comment>
<name>A0A2W5SMZ4_9BACT</name>
<dbReference type="PANTHER" id="PTHR36932">
    <property type="entry name" value="CAPSULAR POLYSACCHARIDE BIOSYNTHESIS PROTEIN"/>
    <property type="match status" value="1"/>
</dbReference>
<reference evidence="1 2" key="1">
    <citation type="submission" date="2017-08" db="EMBL/GenBank/DDBJ databases">
        <title>Infants hospitalized years apart are colonized by the same room-sourced microbial strains.</title>
        <authorList>
            <person name="Brooks B."/>
            <person name="Olm M.R."/>
            <person name="Firek B.A."/>
            <person name="Baker R."/>
            <person name="Thomas B.C."/>
            <person name="Morowitz M.J."/>
            <person name="Banfield J.F."/>
        </authorList>
    </citation>
    <scope>NUCLEOTIDE SEQUENCE [LARGE SCALE GENOMIC DNA]</scope>
    <source>
        <strain evidence="1">S2_003_000_R2_14</strain>
    </source>
</reference>
<dbReference type="Proteomes" id="UP000249061">
    <property type="component" value="Unassembled WGS sequence"/>
</dbReference>
<evidence type="ECO:0000313" key="2">
    <source>
        <dbReference type="Proteomes" id="UP000249061"/>
    </source>
</evidence>
<accession>A0A2W5SMZ4</accession>
<dbReference type="Gene3D" id="3.40.50.12780">
    <property type="entry name" value="N-terminal domain of ligase-like"/>
    <property type="match status" value="1"/>
</dbReference>
<evidence type="ECO:0000313" key="1">
    <source>
        <dbReference type="EMBL" id="PZR04519.1"/>
    </source>
</evidence>
<dbReference type="InterPro" id="IPR053158">
    <property type="entry name" value="CapK_Type1_Caps_Biosynth"/>
</dbReference>
<protein>
    <submittedName>
        <fullName evidence="1">Uncharacterized protein</fullName>
    </submittedName>
</protein>
<dbReference type="AlphaFoldDB" id="A0A2W5SMZ4"/>
<dbReference type="EMBL" id="QFQP01000057">
    <property type="protein sequence ID" value="PZR04519.1"/>
    <property type="molecule type" value="Genomic_DNA"/>
</dbReference>